<dbReference type="Proteomes" id="UP000660021">
    <property type="component" value="Unassembled WGS sequence"/>
</dbReference>
<dbReference type="Gene3D" id="1.10.260.40">
    <property type="entry name" value="lambda repressor-like DNA-binding domains"/>
    <property type="match status" value="1"/>
</dbReference>
<feature type="domain" description="HTH cro/C1-type" evidence="2">
    <location>
        <begin position="12"/>
        <end position="66"/>
    </location>
</feature>
<dbReference type="PROSITE" id="PS50943">
    <property type="entry name" value="HTH_CROC1"/>
    <property type="match status" value="1"/>
</dbReference>
<dbReference type="InterPro" id="IPR001387">
    <property type="entry name" value="Cro/C1-type_HTH"/>
</dbReference>
<keyword evidence="1" id="KW-0238">DNA-binding</keyword>
<dbReference type="PANTHER" id="PTHR46558:SF11">
    <property type="entry name" value="HTH-TYPE TRANSCRIPTIONAL REGULATOR XRE"/>
    <property type="match status" value="1"/>
</dbReference>
<evidence type="ECO:0000313" key="3">
    <source>
        <dbReference type="EMBL" id="MBC5731631.1"/>
    </source>
</evidence>
<dbReference type="SMART" id="SM00530">
    <property type="entry name" value="HTH_XRE"/>
    <property type="match status" value="1"/>
</dbReference>
<comment type="caution">
    <text evidence="3">The sequence shown here is derived from an EMBL/GenBank/DDBJ whole genome shotgun (WGS) entry which is preliminary data.</text>
</comment>
<dbReference type="PANTHER" id="PTHR46558">
    <property type="entry name" value="TRACRIPTIONAL REGULATORY PROTEIN-RELATED-RELATED"/>
    <property type="match status" value="1"/>
</dbReference>
<dbReference type="CDD" id="cd00093">
    <property type="entry name" value="HTH_XRE"/>
    <property type="match status" value="1"/>
</dbReference>
<organism evidence="3 4">
    <name type="scientific">Pseudoflavonifractor hominis</name>
    <dbReference type="NCBI Taxonomy" id="2763059"/>
    <lineage>
        <taxon>Bacteria</taxon>
        <taxon>Bacillati</taxon>
        <taxon>Bacillota</taxon>
        <taxon>Clostridia</taxon>
        <taxon>Eubacteriales</taxon>
        <taxon>Oscillospiraceae</taxon>
        <taxon>Pseudoflavonifractor</taxon>
    </lineage>
</organism>
<evidence type="ECO:0000259" key="2">
    <source>
        <dbReference type="PROSITE" id="PS50943"/>
    </source>
</evidence>
<name>A0ABR7HVS9_9FIRM</name>
<dbReference type="InterPro" id="IPR010982">
    <property type="entry name" value="Lambda_DNA-bd_dom_sf"/>
</dbReference>
<reference evidence="3 4" key="1">
    <citation type="submission" date="2020-08" db="EMBL/GenBank/DDBJ databases">
        <title>Genome public.</title>
        <authorList>
            <person name="Liu C."/>
            <person name="Sun Q."/>
        </authorList>
    </citation>
    <scope>NUCLEOTIDE SEQUENCE [LARGE SCALE GENOMIC DNA]</scope>
    <source>
        <strain evidence="3 4">New-38</strain>
    </source>
</reference>
<dbReference type="EMBL" id="JACOPR010000008">
    <property type="protein sequence ID" value="MBC5731631.1"/>
    <property type="molecule type" value="Genomic_DNA"/>
</dbReference>
<evidence type="ECO:0000256" key="1">
    <source>
        <dbReference type="ARBA" id="ARBA00023125"/>
    </source>
</evidence>
<dbReference type="Pfam" id="PF01381">
    <property type="entry name" value="HTH_3"/>
    <property type="match status" value="1"/>
</dbReference>
<evidence type="ECO:0000313" key="4">
    <source>
        <dbReference type="Proteomes" id="UP000660021"/>
    </source>
</evidence>
<accession>A0ABR7HVS9</accession>
<dbReference type="RefSeq" id="WP_101691409.1">
    <property type="nucleotide sequence ID" value="NZ_JACOPR010000008.1"/>
</dbReference>
<proteinExistence type="predicted"/>
<gene>
    <name evidence="3" type="ORF">H8S34_12455</name>
</gene>
<protein>
    <submittedName>
        <fullName evidence="3">Helix-turn-helix transcriptional regulator</fullName>
    </submittedName>
</protein>
<sequence>MDVYLPEIGAKIKHLRGQRGMSQIALAKQLGVSKSVVSSYENSVHLPPYDVLICMARIFGVSTDYLLGASGKRTINVDGLTDTQIEAIALIVNELRTTHAKERTSPV</sequence>
<keyword evidence="4" id="KW-1185">Reference proteome</keyword>
<dbReference type="SUPFAM" id="SSF47413">
    <property type="entry name" value="lambda repressor-like DNA-binding domains"/>
    <property type="match status" value="1"/>
</dbReference>